<evidence type="ECO:0000313" key="2">
    <source>
        <dbReference type="EMBL" id="PSK92152.1"/>
    </source>
</evidence>
<dbReference type="AlphaFoldDB" id="A0A2P8D4L6"/>
<comment type="caution">
    <text evidence="2">The sequence shown here is derived from an EMBL/GenBank/DDBJ whole genome shotgun (WGS) entry which is preliminary data.</text>
</comment>
<organism evidence="2 3">
    <name type="scientific">Taibaiella chishuiensis</name>
    <dbReference type="NCBI Taxonomy" id="1434707"/>
    <lineage>
        <taxon>Bacteria</taxon>
        <taxon>Pseudomonadati</taxon>
        <taxon>Bacteroidota</taxon>
        <taxon>Chitinophagia</taxon>
        <taxon>Chitinophagales</taxon>
        <taxon>Chitinophagaceae</taxon>
        <taxon>Taibaiella</taxon>
    </lineage>
</organism>
<protein>
    <submittedName>
        <fullName evidence="2">Outer membrane protein with beta-barrel domain</fullName>
    </submittedName>
</protein>
<dbReference type="InterPro" id="IPR025665">
    <property type="entry name" value="Beta-barrel_OMP_2"/>
</dbReference>
<evidence type="ECO:0000259" key="1">
    <source>
        <dbReference type="Pfam" id="PF13568"/>
    </source>
</evidence>
<accession>A0A2P8D4L6</accession>
<keyword evidence="3" id="KW-1185">Reference proteome</keyword>
<sequence length="221" mass="23550">MAASAQLKIAPEIGATMYSHSNKTTILGQSATESTDLQPGLRAGAVLDLTLSDHFSLQPGVFYALNRTKSESSSTTGSYTYLNKNSVLLHAVQVPIYAVYKTGEEGSGRFFVGLGGYISYTIAGTQKSETATTAGGITTDKKSSLKMKLGNDKTDELRPLDYGPSAMLGYELANGLYFRGHFNYGLANMLPQGNSDAYTKSMSFGISVGYFFGSAGGYNGW</sequence>
<proteinExistence type="predicted"/>
<feature type="domain" description="Outer membrane protein beta-barrel" evidence="1">
    <location>
        <begin position="7"/>
        <end position="189"/>
    </location>
</feature>
<reference evidence="2 3" key="1">
    <citation type="submission" date="2018-03" db="EMBL/GenBank/DDBJ databases">
        <title>Genomic Encyclopedia of Type Strains, Phase III (KMG-III): the genomes of soil and plant-associated and newly described type strains.</title>
        <authorList>
            <person name="Whitman W."/>
        </authorList>
    </citation>
    <scope>NUCLEOTIDE SEQUENCE [LARGE SCALE GENOMIC DNA]</scope>
    <source>
        <strain evidence="2 3">CGMCC 1.12700</strain>
    </source>
</reference>
<name>A0A2P8D4L6_9BACT</name>
<gene>
    <name evidence="2" type="ORF">B0I18_104250</name>
</gene>
<dbReference type="Proteomes" id="UP000240572">
    <property type="component" value="Unassembled WGS sequence"/>
</dbReference>
<evidence type="ECO:0000313" key="3">
    <source>
        <dbReference type="Proteomes" id="UP000240572"/>
    </source>
</evidence>
<dbReference type="EMBL" id="PYGD01000004">
    <property type="protein sequence ID" value="PSK92152.1"/>
    <property type="molecule type" value="Genomic_DNA"/>
</dbReference>
<dbReference type="Pfam" id="PF13568">
    <property type="entry name" value="OMP_b-brl_2"/>
    <property type="match status" value="1"/>
</dbReference>